<evidence type="ECO:0000256" key="15">
    <source>
        <dbReference type="ARBA" id="ARBA00043911"/>
    </source>
</evidence>
<keyword evidence="9 17" id="KW-0249">Electron transport</keyword>
<dbReference type="PANTHER" id="PTHR11434">
    <property type="entry name" value="NADH-UBIQUINONE OXIDOREDUCTASE SUBUNIT ND4L"/>
    <property type="match status" value="1"/>
</dbReference>
<evidence type="ECO:0000256" key="1">
    <source>
        <dbReference type="ARBA" id="ARBA00004225"/>
    </source>
</evidence>
<evidence type="ECO:0000256" key="3">
    <source>
        <dbReference type="ARBA" id="ARBA00012944"/>
    </source>
</evidence>
<dbReference type="GO" id="GO:0005743">
    <property type="term" value="C:mitochondrial inner membrane"/>
    <property type="evidence" value="ECO:0007669"/>
    <property type="project" value="UniProtKB-SubCell"/>
</dbReference>
<dbReference type="CTD" id="4539"/>
<name>D6RR67_9SAUR</name>
<keyword evidence="10 17" id="KW-1133">Transmembrane helix</keyword>
<evidence type="ECO:0000256" key="4">
    <source>
        <dbReference type="ARBA" id="ARBA00016612"/>
    </source>
</evidence>
<dbReference type="PANTHER" id="PTHR11434:SF0">
    <property type="entry name" value="NADH-UBIQUINONE OXIDOREDUCTASE CHAIN 4L"/>
    <property type="match status" value="1"/>
</dbReference>
<evidence type="ECO:0000256" key="5">
    <source>
        <dbReference type="ARBA" id="ARBA00022448"/>
    </source>
</evidence>
<keyword evidence="8 17" id="KW-1278">Translocase</keyword>
<accession>D6RR67</accession>
<keyword evidence="6 17" id="KW-0679">Respiratory chain</keyword>
<keyword evidence="7 17" id="KW-0812">Transmembrane</keyword>
<dbReference type="GeneID" id="9295406"/>
<comment type="function">
    <text evidence="15">Core subunit of the mitochondrial membrane respiratory chain NADH dehydrogenase (Complex I) which catalyzes electron transfer from NADH through the respiratory chain, using ubiquinone as an electron acceptor. Part of the enzyme membrane arm which is embedded in the lipid bilayer and involved in proton translocation.</text>
</comment>
<dbReference type="Pfam" id="PF00420">
    <property type="entry name" value="Oxidored_q2"/>
    <property type="match status" value="1"/>
</dbReference>
<dbReference type="EC" id="7.1.1.2" evidence="3 17"/>
<keyword evidence="17" id="KW-0999">Mitochondrion inner membrane</keyword>
<evidence type="ECO:0000256" key="6">
    <source>
        <dbReference type="ARBA" id="ARBA00022660"/>
    </source>
</evidence>
<comment type="caution">
    <text evidence="17">Lacks conserved residue(s) required for the propagation of feature annotation.</text>
</comment>
<evidence type="ECO:0000256" key="8">
    <source>
        <dbReference type="ARBA" id="ARBA00022967"/>
    </source>
</evidence>
<keyword evidence="12 17" id="KW-0830">Ubiquinone</keyword>
<dbReference type="RefSeq" id="YP_003668006.1">
    <property type="nucleotide sequence ID" value="NC_014182.1"/>
</dbReference>
<evidence type="ECO:0000313" key="19">
    <source>
        <dbReference type="EMBL" id="BAJ08055.1"/>
    </source>
</evidence>
<dbReference type="EMBL" id="AB114447">
    <property type="protein sequence ID" value="BAJ08055.1"/>
    <property type="molecule type" value="Genomic_DNA"/>
</dbReference>
<comment type="similarity">
    <text evidence="2 17">Belongs to the complex I subunit 4L family.</text>
</comment>
<evidence type="ECO:0000256" key="18">
    <source>
        <dbReference type="SAM" id="SignalP"/>
    </source>
</evidence>
<evidence type="ECO:0000256" key="10">
    <source>
        <dbReference type="ARBA" id="ARBA00022989"/>
    </source>
</evidence>
<keyword evidence="14 17" id="KW-0472">Membrane</keyword>
<evidence type="ECO:0000256" key="7">
    <source>
        <dbReference type="ARBA" id="ARBA00022692"/>
    </source>
</evidence>
<evidence type="ECO:0000256" key="12">
    <source>
        <dbReference type="ARBA" id="ARBA00023075"/>
    </source>
</evidence>
<evidence type="ECO:0000256" key="11">
    <source>
        <dbReference type="ARBA" id="ARBA00023027"/>
    </source>
</evidence>
<evidence type="ECO:0000256" key="17">
    <source>
        <dbReference type="RuleBase" id="RU004419"/>
    </source>
</evidence>
<keyword evidence="18" id="KW-0732">Signal</keyword>
<evidence type="ECO:0000256" key="9">
    <source>
        <dbReference type="ARBA" id="ARBA00022982"/>
    </source>
</evidence>
<keyword evidence="11 17" id="KW-0520">NAD</keyword>
<feature type="chain" id="PRO_5003087514" description="NADH-ubiquinone oxidoreductase chain 4L" evidence="18">
    <location>
        <begin position="20"/>
        <end position="98"/>
    </location>
</feature>
<organism evidence="19">
    <name type="scientific">Uromastyx benti</name>
    <name type="common">Yemeni spiny-tailed lizard</name>
    <dbReference type="NCBI Taxonomy" id="236742"/>
    <lineage>
        <taxon>Eukaryota</taxon>
        <taxon>Metazoa</taxon>
        <taxon>Chordata</taxon>
        <taxon>Craniata</taxon>
        <taxon>Vertebrata</taxon>
        <taxon>Euteleostomi</taxon>
        <taxon>Lepidosauria</taxon>
        <taxon>Squamata</taxon>
        <taxon>Bifurcata</taxon>
        <taxon>Unidentata</taxon>
        <taxon>Episquamata</taxon>
        <taxon>Toxicofera</taxon>
        <taxon>Iguania</taxon>
        <taxon>Acrodonta</taxon>
        <taxon>Agamidae</taxon>
        <taxon>Uromastycinae</taxon>
        <taxon>Uromastyx</taxon>
    </lineage>
</organism>
<geneLocation type="mitochondrion" evidence="19"/>
<dbReference type="GO" id="GO:0042773">
    <property type="term" value="P:ATP synthesis coupled electron transport"/>
    <property type="evidence" value="ECO:0007669"/>
    <property type="project" value="UniProtKB-UniRule"/>
</dbReference>
<dbReference type="Gene3D" id="1.10.287.3510">
    <property type="match status" value="1"/>
</dbReference>
<dbReference type="AlphaFoldDB" id="D6RR67"/>
<evidence type="ECO:0000256" key="16">
    <source>
        <dbReference type="ARBA" id="ARBA00048769"/>
    </source>
</evidence>
<reference evidence="19" key="1">
    <citation type="journal article" date="2010" name="BMC Evol. Biol.">
        <title>Mitochondrial genomes of acrodont lizards: timing of gene rearrangements and phylogenetic and biogeographic implications.</title>
        <authorList>
            <person name="Okajima Y."/>
            <person name="Kumazawa Y."/>
        </authorList>
    </citation>
    <scope>NUCLEOTIDE SEQUENCE</scope>
</reference>
<feature type="transmembrane region" description="Helical" evidence="17">
    <location>
        <begin position="35"/>
        <end position="53"/>
    </location>
</feature>
<evidence type="ECO:0000256" key="2">
    <source>
        <dbReference type="ARBA" id="ARBA00010519"/>
    </source>
</evidence>
<evidence type="ECO:0000256" key="13">
    <source>
        <dbReference type="ARBA" id="ARBA00023128"/>
    </source>
</evidence>
<evidence type="ECO:0000256" key="14">
    <source>
        <dbReference type="ARBA" id="ARBA00023136"/>
    </source>
</evidence>
<protein>
    <recommendedName>
        <fullName evidence="4 17">NADH-ubiquinone oxidoreductase chain 4L</fullName>
        <ecNumber evidence="3 17">7.1.1.2</ecNumber>
    </recommendedName>
</protein>
<keyword evidence="13 17" id="KW-0496">Mitochondrion</keyword>
<comment type="subcellular location">
    <subcellularLocation>
        <location evidence="17">Mitochondrion inner membrane</location>
        <topology evidence="17">Multi-pass membrane protein</topology>
    </subcellularLocation>
    <subcellularLocation>
        <location evidence="1">Mitochondrion membrane</location>
        <topology evidence="1">Multi-pass membrane protein</topology>
    </subcellularLocation>
</comment>
<sequence>MSLMHFMLSAMFMITMAGACTNQNHLMSTLLCIEGMTLVLFASMSMMTSALHFHTSTTMPMMMLTLNACEASTGLTLLAIISKTHSNDQLKNINLLQC</sequence>
<keyword evidence="5 17" id="KW-0813">Transport</keyword>
<dbReference type="GO" id="GO:0008137">
    <property type="term" value="F:NADH dehydrogenase (ubiquinone) activity"/>
    <property type="evidence" value="ECO:0007669"/>
    <property type="project" value="UniProtKB-EC"/>
</dbReference>
<dbReference type="GO" id="GO:0016651">
    <property type="term" value="F:oxidoreductase activity, acting on NAD(P)H"/>
    <property type="evidence" value="ECO:0007669"/>
    <property type="project" value="InterPro"/>
</dbReference>
<feature type="signal peptide" evidence="18">
    <location>
        <begin position="1"/>
        <end position="19"/>
    </location>
</feature>
<dbReference type="GO" id="GO:0030964">
    <property type="term" value="C:NADH dehydrogenase complex"/>
    <property type="evidence" value="ECO:0007669"/>
    <property type="project" value="TreeGrafter"/>
</dbReference>
<dbReference type="InterPro" id="IPR039428">
    <property type="entry name" value="NUOK/Mnh_C1-like"/>
</dbReference>
<dbReference type="InterPro" id="IPR001133">
    <property type="entry name" value="NADH_UbQ_OxRdtase_chain4L/K"/>
</dbReference>
<gene>
    <name evidence="19" type="primary">ND4L</name>
</gene>
<comment type="catalytic activity">
    <reaction evidence="16">
        <text>a ubiquinone + NADH + 5 H(+)(in) = a ubiquinol + NAD(+) + 4 H(+)(out)</text>
        <dbReference type="Rhea" id="RHEA:29091"/>
        <dbReference type="Rhea" id="RHEA-COMP:9565"/>
        <dbReference type="Rhea" id="RHEA-COMP:9566"/>
        <dbReference type="ChEBI" id="CHEBI:15378"/>
        <dbReference type="ChEBI" id="CHEBI:16389"/>
        <dbReference type="ChEBI" id="CHEBI:17976"/>
        <dbReference type="ChEBI" id="CHEBI:57540"/>
        <dbReference type="ChEBI" id="CHEBI:57945"/>
        <dbReference type="EC" id="7.1.1.2"/>
    </reaction>
    <physiologicalReaction direction="left-to-right" evidence="16">
        <dbReference type="Rhea" id="RHEA:29092"/>
    </physiologicalReaction>
</comment>
<proteinExistence type="inferred from homology"/>